<protein>
    <submittedName>
        <fullName evidence="2">Uncharacterized protein</fullName>
    </submittedName>
</protein>
<evidence type="ECO:0000313" key="2">
    <source>
        <dbReference type="EMBL" id="KAK8394084.1"/>
    </source>
</evidence>
<feature type="region of interest" description="Disordered" evidence="1">
    <location>
        <begin position="41"/>
        <end position="105"/>
    </location>
</feature>
<evidence type="ECO:0000256" key="1">
    <source>
        <dbReference type="SAM" id="MobiDB-lite"/>
    </source>
</evidence>
<sequence length="105" mass="11433">MVQETASPFKRVKTTTTTITTTTTTASQLLPASTLTLGVHAPRDMSGYRTPRRPSLPCPPRRWRLSGGSSLVLAPPLRPVHAPATSPHQSPVRHSVKTFPDTSMY</sequence>
<dbReference type="Proteomes" id="UP001487740">
    <property type="component" value="Unassembled WGS sequence"/>
</dbReference>
<dbReference type="AlphaFoldDB" id="A0AAW0U1Z2"/>
<proteinExistence type="predicted"/>
<gene>
    <name evidence="2" type="ORF">O3P69_006352</name>
</gene>
<keyword evidence="3" id="KW-1185">Reference proteome</keyword>
<organism evidence="2 3">
    <name type="scientific">Scylla paramamosain</name>
    <name type="common">Mud crab</name>
    <dbReference type="NCBI Taxonomy" id="85552"/>
    <lineage>
        <taxon>Eukaryota</taxon>
        <taxon>Metazoa</taxon>
        <taxon>Ecdysozoa</taxon>
        <taxon>Arthropoda</taxon>
        <taxon>Crustacea</taxon>
        <taxon>Multicrustacea</taxon>
        <taxon>Malacostraca</taxon>
        <taxon>Eumalacostraca</taxon>
        <taxon>Eucarida</taxon>
        <taxon>Decapoda</taxon>
        <taxon>Pleocyemata</taxon>
        <taxon>Brachyura</taxon>
        <taxon>Eubrachyura</taxon>
        <taxon>Portunoidea</taxon>
        <taxon>Portunidae</taxon>
        <taxon>Portuninae</taxon>
        <taxon>Scylla</taxon>
    </lineage>
</organism>
<comment type="caution">
    <text evidence="2">The sequence shown here is derived from an EMBL/GenBank/DDBJ whole genome shotgun (WGS) entry which is preliminary data.</text>
</comment>
<name>A0AAW0U1Z2_SCYPA</name>
<dbReference type="EMBL" id="JARAKH010000019">
    <property type="protein sequence ID" value="KAK8394084.1"/>
    <property type="molecule type" value="Genomic_DNA"/>
</dbReference>
<evidence type="ECO:0000313" key="3">
    <source>
        <dbReference type="Proteomes" id="UP001487740"/>
    </source>
</evidence>
<reference evidence="2 3" key="1">
    <citation type="submission" date="2023-03" db="EMBL/GenBank/DDBJ databases">
        <title>High-quality genome of Scylla paramamosain provides insights in environmental adaptation.</title>
        <authorList>
            <person name="Zhang L."/>
        </authorList>
    </citation>
    <scope>NUCLEOTIDE SEQUENCE [LARGE SCALE GENOMIC DNA]</scope>
    <source>
        <strain evidence="2">LZ_2023a</strain>
        <tissue evidence="2">Muscle</tissue>
    </source>
</reference>
<accession>A0AAW0U1Z2</accession>